<sequence length="55" mass="6291">MLLQKEQQNRSETASYTKKKRKGKANIVCRAVELWVGSASPSLYHRTPPPHSIIR</sequence>
<name>A0A0A9E2S7_ARUDO</name>
<evidence type="ECO:0000313" key="2">
    <source>
        <dbReference type="EMBL" id="JAD94356.1"/>
    </source>
</evidence>
<reference evidence="2" key="2">
    <citation type="journal article" date="2015" name="Data Brief">
        <title>Shoot transcriptome of the giant reed, Arundo donax.</title>
        <authorList>
            <person name="Barrero R.A."/>
            <person name="Guerrero F.D."/>
            <person name="Moolhuijzen P."/>
            <person name="Goolsby J.A."/>
            <person name="Tidwell J."/>
            <person name="Bellgard S.E."/>
            <person name="Bellgard M.I."/>
        </authorList>
    </citation>
    <scope>NUCLEOTIDE SEQUENCE</scope>
    <source>
        <tissue evidence="2">Shoot tissue taken approximately 20 cm above the soil surface</tissue>
    </source>
</reference>
<proteinExistence type="predicted"/>
<evidence type="ECO:0000256" key="1">
    <source>
        <dbReference type="SAM" id="MobiDB-lite"/>
    </source>
</evidence>
<protein>
    <submittedName>
        <fullName evidence="2">Uncharacterized protein</fullName>
    </submittedName>
</protein>
<accession>A0A0A9E2S7</accession>
<feature type="region of interest" description="Disordered" evidence="1">
    <location>
        <begin position="1"/>
        <end position="24"/>
    </location>
</feature>
<reference evidence="2" key="1">
    <citation type="submission" date="2014-09" db="EMBL/GenBank/DDBJ databases">
        <authorList>
            <person name="Magalhaes I.L.F."/>
            <person name="Oliveira U."/>
            <person name="Santos F.R."/>
            <person name="Vidigal T.H.D.A."/>
            <person name="Brescovit A.D."/>
            <person name="Santos A.J."/>
        </authorList>
    </citation>
    <scope>NUCLEOTIDE SEQUENCE</scope>
    <source>
        <tissue evidence="2">Shoot tissue taken approximately 20 cm above the soil surface</tissue>
    </source>
</reference>
<organism evidence="2">
    <name type="scientific">Arundo donax</name>
    <name type="common">Giant reed</name>
    <name type="synonym">Donax arundinaceus</name>
    <dbReference type="NCBI Taxonomy" id="35708"/>
    <lineage>
        <taxon>Eukaryota</taxon>
        <taxon>Viridiplantae</taxon>
        <taxon>Streptophyta</taxon>
        <taxon>Embryophyta</taxon>
        <taxon>Tracheophyta</taxon>
        <taxon>Spermatophyta</taxon>
        <taxon>Magnoliopsida</taxon>
        <taxon>Liliopsida</taxon>
        <taxon>Poales</taxon>
        <taxon>Poaceae</taxon>
        <taxon>PACMAD clade</taxon>
        <taxon>Arundinoideae</taxon>
        <taxon>Arundineae</taxon>
        <taxon>Arundo</taxon>
    </lineage>
</organism>
<dbReference type="EMBL" id="GBRH01203539">
    <property type="protein sequence ID" value="JAD94356.1"/>
    <property type="molecule type" value="Transcribed_RNA"/>
</dbReference>
<dbReference type="AlphaFoldDB" id="A0A0A9E2S7"/>